<keyword evidence="6" id="KW-0539">Nucleus</keyword>
<gene>
    <name evidence="7" type="ORF">H2201_007697</name>
</gene>
<evidence type="ECO:0000313" key="7">
    <source>
        <dbReference type="EMBL" id="KAJ9658617.1"/>
    </source>
</evidence>
<evidence type="ECO:0000256" key="6">
    <source>
        <dbReference type="ARBA" id="ARBA00023242"/>
    </source>
</evidence>
<dbReference type="SUPFAM" id="SSF47819">
    <property type="entry name" value="HRDC-like"/>
    <property type="match status" value="1"/>
</dbReference>
<dbReference type="PANTHER" id="PTHR15561:SF0">
    <property type="entry name" value="DNA-DIRECTED RNA POLYMERASE III SUBUNIT RPC9"/>
    <property type="match status" value="1"/>
</dbReference>
<evidence type="ECO:0000256" key="5">
    <source>
        <dbReference type="ARBA" id="ARBA00023163"/>
    </source>
</evidence>
<organism evidence="7 8">
    <name type="scientific">Coniosporium apollinis</name>
    <dbReference type="NCBI Taxonomy" id="61459"/>
    <lineage>
        <taxon>Eukaryota</taxon>
        <taxon>Fungi</taxon>
        <taxon>Dikarya</taxon>
        <taxon>Ascomycota</taxon>
        <taxon>Pezizomycotina</taxon>
        <taxon>Dothideomycetes</taxon>
        <taxon>Dothideomycetes incertae sedis</taxon>
        <taxon>Coniosporium</taxon>
    </lineage>
</organism>
<reference evidence="7" key="1">
    <citation type="submission" date="2022-10" db="EMBL/GenBank/DDBJ databases">
        <title>Culturing micro-colonial fungi from biological soil crusts in the Mojave desert and describing Neophaeococcomyces mojavensis, and introducing the new genera and species Taxawa tesnikishii.</title>
        <authorList>
            <person name="Kurbessoian T."/>
            <person name="Stajich J.E."/>
        </authorList>
    </citation>
    <scope>NUCLEOTIDE SEQUENCE</scope>
    <source>
        <strain evidence="7">TK_1</strain>
    </source>
</reference>
<dbReference type="Gene3D" id="1.20.1250.40">
    <property type="match status" value="1"/>
</dbReference>
<keyword evidence="8" id="KW-1185">Reference proteome</keyword>
<keyword evidence="5" id="KW-0804">Transcription</keyword>
<dbReference type="Proteomes" id="UP001172684">
    <property type="component" value="Unassembled WGS sequence"/>
</dbReference>
<dbReference type="Pfam" id="PF03874">
    <property type="entry name" value="RNA_pol_Rpb4"/>
    <property type="match status" value="1"/>
</dbReference>
<sequence length="142" mass="15544">MKILETQSEVLSNYDVLKHITAVQASYAARDPKGNARATMPFNLAAILKDTQTYLTSPTQPFAPGASTTYTDAAFRAVFEQMPPFAKKNLTMPEMLHIVNHRPTDVQALECLIEEAENRFEAEQLEEIVAVVVGCLGEGAGS</sequence>
<comment type="caution">
    <text evidence="7">The sequence shown here is derived from an EMBL/GenBank/DDBJ whole genome shotgun (WGS) entry which is preliminary data.</text>
</comment>
<proteinExistence type="inferred from homology"/>
<dbReference type="PANTHER" id="PTHR15561">
    <property type="entry name" value="CALCITONIN GENE-RELATED PEPTIDE-RECEPTOR COMPONENT PROTEIN"/>
    <property type="match status" value="1"/>
</dbReference>
<evidence type="ECO:0000313" key="8">
    <source>
        <dbReference type="Proteomes" id="UP001172684"/>
    </source>
</evidence>
<accession>A0ABQ9NLN9</accession>
<keyword evidence="4" id="KW-0240">DNA-directed RNA polymerase</keyword>
<evidence type="ECO:0000256" key="1">
    <source>
        <dbReference type="ARBA" id="ARBA00004123"/>
    </source>
</evidence>
<dbReference type="InterPro" id="IPR038324">
    <property type="entry name" value="Rpb4/RPC9_sf"/>
</dbReference>
<comment type="subcellular location">
    <subcellularLocation>
        <location evidence="1">Nucleus</location>
    </subcellularLocation>
</comment>
<dbReference type="InterPro" id="IPR038846">
    <property type="entry name" value="RPC9"/>
</dbReference>
<name>A0ABQ9NLN9_9PEZI</name>
<evidence type="ECO:0000256" key="2">
    <source>
        <dbReference type="ARBA" id="ARBA00006898"/>
    </source>
</evidence>
<evidence type="ECO:0000256" key="4">
    <source>
        <dbReference type="ARBA" id="ARBA00022478"/>
    </source>
</evidence>
<comment type="similarity">
    <text evidence="2">Belongs to the eukaryotic RPC9 RNA polymerase subunit family.</text>
</comment>
<evidence type="ECO:0000256" key="3">
    <source>
        <dbReference type="ARBA" id="ARBA00016672"/>
    </source>
</evidence>
<dbReference type="EMBL" id="JAPDRL010000085">
    <property type="protein sequence ID" value="KAJ9658617.1"/>
    <property type="molecule type" value="Genomic_DNA"/>
</dbReference>
<dbReference type="InterPro" id="IPR010997">
    <property type="entry name" value="HRDC-like_sf"/>
</dbReference>
<protein>
    <recommendedName>
        <fullName evidence="3">DNA-directed RNA polymerase III subunit RPC9</fullName>
    </recommendedName>
</protein>
<dbReference type="InterPro" id="IPR005574">
    <property type="entry name" value="Rpb4/RPC9"/>
</dbReference>